<evidence type="ECO:0000313" key="3">
    <source>
        <dbReference type="EMBL" id="MBM7556832.1"/>
    </source>
</evidence>
<protein>
    <submittedName>
        <fullName evidence="3">Excisionase family DNA binding protein</fullName>
    </submittedName>
</protein>
<dbReference type="GO" id="GO:0003677">
    <property type="term" value="F:DNA binding"/>
    <property type="evidence" value="ECO:0007669"/>
    <property type="project" value="InterPro"/>
</dbReference>
<dbReference type="NCBIfam" id="TIGR01764">
    <property type="entry name" value="excise"/>
    <property type="match status" value="1"/>
</dbReference>
<reference evidence="3" key="1">
    <citation type="submission" date="2021-01" db="EMBL/GenBank/DDBJ databases">
        <title>Genomic Encyclopedia of Type Strains, Phase IV (KMG-IV): sequencing the most valuable type-strain genomes for metagenomic binning, comparative biology and taxonomic classification.</title>
        <authorList>
            <person name="Goeker M."/>
        </authorList>
    </citation>
    <scope>NUCLEOTIDE SEQUENCE</scope>
    <source>
        <strain evidence="3">DSM 23230</strain>
    </source>
</reference>
<evidence type="ECO:0000256" key="1">
    <source>
        <dbReference type="SAM" id="Coils"/>
    </source>
</evidence>
<evidence type="ECO:0000313" key="4">
    <source>
        <dbReference type="Proteomes" id="UP000774000"/>
    </source>
</evidence>
<sequence>MANQSTVFNELLTEIKKLNNTLAQNNNDNSKSEVEFLNVKEAADLLNLSTSNIYDKINQGKIPACEIGGRKVINKEKLIEHISSQTH</sequence>
<feature type="domain" description="Helix-turn-helix" evidence="2">
    <location>
        <begin position="36"/>
        <end position="85"/>
    </location>
</feature>
<name>A0A938XWC3_9FIRM</name>
<proteinExistence type="predicted"/>
<dbReference type="SUPFAM" id="SSF46955">
    <property type="entry name" value="Putative DNA-binding domain"/>
    <property type="match status" value="1"/>
</dbReference>
<dbReference type="InterPro" id="IPR010093">
    <property type="entry name" value="SinI_DNA-bd"/>
</dbReference>
<dbReference type="AlphaFoldDB" id="A0A938XWC3"/>
<evidence type="ECO:0000259" key="2">
    <source>
        <dbReference type="Pfam" id="PF12728"/>
    </source>
</evidence>
<feature type="coiled-coil region" evidence="1">
    <location>
        <begin position="8"/>
        <end position="35"/>
    </location>
</feature>
<organism evidence="3 4">
    <name type="scientific">Halanaerobacter jeridensis</name>
    <dbReference type="NCBI Taxonomy" id="706427"/>
    <lineage>
        <taxon>Bacteria</taxon>
        <taxon>Bacillati</taxon>
        <taxon>Bacillota</taxon>
        <taxon>Clostridia</taxon>
        <taxon>Halanaerobiales</taxon>
        <taxon>Halobacteroidaceae</taxon>
        <taxon>Halanaerobacter</taxon>
    </lineage>
</organism>
<dbReference type="InterPro" id="IPR009061">
    <property type="entry name" value="DNA-bd_dom_put_sf"/>
</dbReference>
<dbReference type="InterPro" id="IPR041657">
    <property type="entry name" value="HTH_17"/>
</dbReference>
<dbReference type="EMBL" id="JAFBDQ010000007">
    <property type="protein sequence ID" value="MBM7556832.1"/>
    <property type="molecule type" value="Genomic_DNA"/>
</dbReference>
<dbReference type="Proteomes" id="UP000774000">
    <property type="component" value="Unassembled WGS sequence"/>
</dbReference>
<comment type="caution">
    <text evidence="3">The sequence shown here is derived from an EMBL/GenBank/DDBJ whole genome shotgun (WGS) entry which is preliminary data.</text>
</comment>
<gene>
    <name evidence="3" type="ORF">JOC47_001683</name>
</gene>
<keyword evidence="1" id="KW-0175">Coiled coil</keyword>
<keyword evidence="4" id="KW-1185">Reference proteome</keyword>
<dbReference type="RefSeq" id="WP_204701607.1">
    <property type="nucleotide sequence ID" value="NZ_JAFBDQ010000007.1"/>
</dbReference>
<accession>A0A938XWC3</accession>
<dbReference type="Pfam" id="PF12728">
    <property type="entry name" value="HTH_17"/>
    <property type="match status" value="1"/>
</dbReference>